<accession>A0A022XV97</accession>
<dbReference type="AlphaFoldDB" id="A0A022XV97"/>
<gene>
    <name evidence="2" type="ORF">H105_03713</name>
</gene>
<feature type="region of interest" description="Disordered" evidence="1">
    <location>
        <begin position="111"/>
        <end position="133"/>
    </location>
</feature>
<name>A0A022XV97_TRISD</name>
<evidence type="ECO:0000313" key="3">
    <source>
        <dbReference type="Proteomes" id="UP000023623"/>
    </source>
</evidence>
<feature type="region of interest" description="Disordered" evidence="1">
    <location>
        <begin position="1"/>
        <end position="24"/>
    </location>
</feature>
<proteinExistence type="predicted"/>
<protein>
    <submittedName>
        <fullName evidence="2">Uncharacterized protein</fullName>
    </submittedName>
</protein>
<dbReference type="HOGENOM" id="CLU_1908208_0_0_1"/>
<dbReference type="Proteomes" id="UP000023623">
    <property type="component" value="Unassembled WGS sequence"/>
</dbReference>
<keyword evidence="3" id="KW-1185">Reference proteome</keyword>
<evidence type="ECO:0000256" key="1">
    <source>
        <dbReference type="SAM" id="MobiDB-lite"/>
    </source>
</evidence>
<organism evidence="2 3">
    <name type="scientific">Trichophyton soudanense CBS 452.61</name>
    <dbReference type="NCBI Taxonomy" id="1215331"/>
    <lineage>
        <taxon>Eukaryota</taxon>
        <taxon>Fungi</taxon>
        <taxon>Dikarya</taxon>
        <taxon>Ascomycota</taxon>
        <taxon>Pezizomycotina</taxon>
        <taxon>Eurotiomycetes</taxon>
        <taxon>Eurotiomycetidae</taxon>
        <taxon>Onygenales</taxon>
        <taxon>Arthrodermataceae</taxon>
        <taxon>Trichophyton</taxon>
    </lineage>
</organism>
<sequence length="133" mass="14689">MISSACALEPPRPCPALQQRGRTRDTPIPFGNQAGQASKQAERLTSCNHCSGPIITLCLSALLDILRMLNLRSDIDQHDLLPERRPPNLIGQRLLALGRLADSAALRIQRECVESPTEPNYQPNRASEPAREE</sequence>
<reference evidence="2 3" key="1">
    <citation type="submission" date="2014-02" db="EMBL/GenBank/DDBJ databases">
        <title>The Genome Sequence of Trichophyton rubrum (morphotype soudanense) CBS 452.61.</title>
        <authorList>
            <consortium name="The Broad Institute Genomics Platform"/>
            <person name="Cuomo C.A."/>
            <person name="White T.C."/>
            <person name="Graser Y."/>
            <person name="Martinez-Rossi N."/>
            <person name="Heitman J."/>
            <person name="Young S.K."/>
            <person name="Zeng Q."/>
            <person name="Gargeya S."/>
            <person name="Abouelleil A."/>
            <person name="Alvarado L."/>
            <person name="Chapman S.B."/>
            <person name="Gainer-Dewar J."/>
            <person name="Goldberg J."/>
            <person name="Griggs A."/>
            <person name="Gujja S."/>
            <person name="Hansen M."/>
            <person name="Howarth C."/>
            <person name="Imamovic A."/>
            <person name="Larimer J."/>
            <person name="Martinez D."/>
            <person name="Murphy C."/>
            <person name="Pearson M.D."/>
            <person name="Persinoti G."/>
            <person name="Poon T."/>
            <person name="Priest M."/>
            <person name="Roberts A.D."/>
            <person name="Saif S."/>
            <person name="Shea T.D."/>
            <person name="Sykes S.N."/>
            <person name="Wortman J."/>
            <person name="Nusbaum C."/>
            <person name="Birren B."/>
        </authorList>
    </citation>
    <scope>NUCLEOTIDE SEQUENCE [LARGE SCALE GENOMIC DNA]</scope>
    <source>
        <strain evidence="2 3">CBS 452.61</strain>
    </source>
</reference>
<dbReference type="EMBL" id="KK208838">
    <property type="protein sequence ID" value="EZF74582.1"/>
    <property type="molecule type" value="Genomic_DNA"/>
</dbReference>
<evidence type="ECO:0000313" key="2">
    <source>
        <dbReference type="EMBL" id="EZF74582.1"/>
    </source>
</evidence>